<dbReference type="GeneID" id="88224362"/>
<evidence type="ECO:0000313" key="3">
    <source>
        <dbReference type="EMBL" id="CAI8849289.1"/>
    </source>
</evidence>
<gene>
    <name evidence="3" type="ORF">MCNOR_2465</name>
</gene>
<evidence type="ECO:0000313" key="4">
    <source>
        <dbReference type="Proteomes" id="UP001158598"/>
    </source>
</evidence>
<dbReference type="RefSeq" id="WP_017366414.1">
    <property type="nucleotide sequence ID" value="NZ_OX458332.1"/>
</dbReference>
<feature type="signal peptide" evidence="2">
    <location>
        <begin position="1"/>
        <end position="23"/>
    </location>
</feature>
<reference evidence="3" key="1">
    <citation type="submission" date="2023-03" db="EMBL/GenBank/DDBJ databases">
        <authorList>
            <person name="Pearce D."/>
        </authorList>
    </citation>
    <scope>NUCLEOTIDE SEQUENCE</scope>
    <source>
        <strain evidence="3">Mc</strain>
    </source>
</reference>
<dbReference type="AlphaFoldDB" id="A0AA35URM7"/>
<evidence type="ECO:0000256" key="1">
    <source>
        <dbReference type="SAM" id="Coils"/>
    </source>
</evidence>
<name>A0AA35URM7_METCP</name>
<proteinExistence type="predicted"/>
<protein>
    <submittedName>
        <fullName evidence="3">Uncharacterized protein</fullName>
    </submittedName>
</protein>
<keyword evidence="2" id="KW-0732">Signal</keyword>
<feature type="coiled-coil region" evidence="1">
    <location>
        <begin position="26"/>
        <end position="53"/>
    </location>
</feature>
<keyword evidence="1" id="KW-0175">Coiled coil</keyword>
<evidence type="ECO:0000256" key="2">
    <source>
        <dbReference type="SAM" id="SignalP"/>
    </source>
</evidence>
<dbReference type="EMBL" id="OX458332">
    <property type="protein sequence ID" value="CAI8849289.1"/>
    <property type="molecule type" value="Genomic_DNA"/>
</dbReference>
<dbReference type="Proteomes" id="UP001158598">
    <property type="component" value="Chromosome"/>
</dbReference>
<feature type="chain" id="PRO_5041450080" evidence="2">
    <location>
        <begin position="24"/>
        <end position="86"/>
    </location>
</feature>
<accession>A0AA35URM7</accession>
<organism evidence="3 4">
    <name type="scientific">Methylococcus capsulatus</name>
    <dbReference type="NCBI Taxonomy" id="414"/>
    <lineage>
        <taxon>Bacteria</taxon>
        <taxon>Pseudomonadati</taxon>
        <taxon>Pseudomonadota</taxon>
        <taxon>Gammaproteobacteria</taxon>
        <taxon>Methylococcales</taxon>
        <taxon>Methylococcaceae</taxon>
        <taxon>Methylococcus</taxon>
    </lineage>
</organism>
<sequence>MKKSIGYPAMLAMALLAGTGVAAQDGPSLQEQIEKQKAENEALKAKIARIEQVLKTDVCSNPDAARLLESGEVPGLPAKKGADASK</sequence>